<accession>K9XW50</accession>
<keyword evidence="5 11" id="KW-0812">Transmembrane</keyword>
<keyword evidence="6" id="KW-0378">Hydrolase</keyword>
<dbReference type="STRING" id="111780.Sta7437_2787"/>
<dbReference type="eggNOG" id="COG1994">
    <property type="taxonomic scope" value="Bacteria"/>
</dbReference>
<feature type="transmembrane region" description="Helical" evidence="11">
    <location>
        <begin position="468"/>
        <end position="492"/>
    </location>
</feature>
<evidence type="ECO:0000256" key="4">
    <source>
        <dbReference type="ARBA" id="ARBA00022670"/>
    </source>
</evidence>
<evidence type="ECO:0000259" key="12">
    <source>
        <dbReference type="Pfam" id="PF02163"/>
    </source>
</evidence>
<reference evidence="14" key="1">
    <citation type="journal article" date="2013" name="Proc. Natl. Acad. Sci. U.S.A.">
        <title>Improving the coverage of the cyanobacterial phylum using diversity-driven genome sequencing.</title>
        <authorList>
            <person name="Shih P.M."/>
            <person name="Wu D."/>
            <person name="Latifi A."/>
            <person name="Axen S.D."/>
            <person name="Fewer D.P."/>
            <person name="Talla E."/>
            <person name="Calteau A."/>
            <person name="Cai F."/>
            <person name="Tandeau de Marsac N."/>
            <person name="Rippka R."/>
            <person name="Herdman M."/>
            <person name="Sivonen K."/>
            <person name="Coursin T."/>
            <person name="Laurent T."/>
            <person name="Goodwin L."/>
            <person name="Nolan M."/>
            <person name="Davenport K.W."/>
            <person name="Han C.S."/>
            <person name="Rubin E.M."/>
            <person name="Eisen J.A."/>
            <person name="Woyke T."/>
            <person name="Gugger M."/>
            <person name="Kerfeld C.A."/>
        </authorList>
    </citation>
    <scope>NUCLEOTIDE SEQUENCE [LARGE SCALE GENOMIC DNA]</scope>
    <source>
        <strain evidence="14">ATCC 29371 / PCC 7437</strain>
    </source>
</reference>
<dbReference type="HOGENOM" id="CLU_028221_2_0_3"/>
<name>K9XW50_STAC7</name>
<dbReference type="CDD" id="cd06160">
    <property type="entry name" value="S2P-M50_like_2"/>
    <property type="match status" value="1"/>
</dbReference>
<feature type="transmembrane region" description="Helical" evidence="11">
    <location>
        <begin position="279"/>
        <end position="296"/>
    </location>
</feature>
<dbReference type="PATRIC" id="fig|111780.3.peg.2902"/>
<comment type="subcellular location">
    <subcellularLocation>
        <location evidence="2">Membrane</location>
        <topology evidence="2">Multi-pass membrane protein</topology>
    </subcellularLocation>
</comment>
<keyword evidence="9 11" id="KW-0472">Membrane</keyword>
<feature type="domain" description="Peptidase M50" evidence="12">
    <location>
        <begin position="252"/>
        <end position="416"/>
    </location>
</feature>
<evidence type="ECO:0000256" key="7">
    <source>
        <dbReference type="ARBA" id="ARBA00022946"/>
    </source>
</evidence>
<proteinExistence type="inferred from homology"/>
<comment type="cofactor">
    <cofactor evidence="1">
        <name>Zn(2+)</name>
        <dbReference type="ChEBI" id="CHEBI:29105"/>
    </cofactor>
</comment>
<evidence type="ECO:0000256" key="11">
    <source>
        <dbReference type="SAM" id="Phobius"/>
    </source>
</evidence>
<keyword evidence="14" id="KW-1185">Reference proteome</keyword>
<dbReference type="OrthoDB" id="494312at2"/>
<feature type="transmembrane region" description="Helical" evidence="11">
    <location>
        <begin position="426"/>
        <end position="448"/>
    </location>
</feature>
<feature type="transmembrane region" description="Helical" evidence="11">
    <location>
        <begin position="251"/>
        <end position="273"/>
    </location>
</feature>
<dbReference type="GO" id="GO:0016020">
    <property type="term" value="C:membrane"/>
    <property type="evidence" value="ECO:0007669"/>
    <property type="project" value="UniProtKB-SubCell"/>
</dbReference>
<dbReference type="PANTHER" id="PTHR31412:SF0">
    <property type="entry name" value="ZINC METALLOPROTEASE EGY1, CHLOROPLASTIC-RELATED"/>
    <property type="match status" value="1"/>
</dbReference>
<evidence type="ECO:0000256" key="1">
    <source>
        <dbReference type="ARBA" id="ARBA00001947"/>
    </source>
</evidence>
<keyword evidence="7" id="KW-0809">Transit peptide</keyword>
<keyword evidence="8 11" id="KW-1133">Transmembrane helix</keyword>
<feature type="transmembrane region" description="Helical" evidence="11">
    <location>
        <begin position="308"/>
        <end position="331"/>
    </location>
</feature>
<evidence type="ECO:0000256" key="8">
    <source>
        <dbReference type="ARBA" id="ARBA00022989"/>
    </source>
</evidence>
<dbReference type="EMBL" id="CP003653">
    <property type="protein sequence ID" value="AFZ36311.1"/>
    <property type="molecule type" value="Genomic_DNA"/>
</dbReference>
<sequence>MKLWLIVILIVLSLITYFLVQRNVKNITTTPVWLCWLVMMFPAFIWTAWTYFAGENQPIPIVLVVIPFVACPILYGWLIQRGRPKEETAHENLDSELNSTTPEPPQKISPVRPINQVEETALRNCFPWNVYYLQHIDYRPQAILCRGKLKTIPEEAYEKIKLNIEQVFGDRFFLIFQESFRGQPFFALVPNPQASSSLPQSDRSSVTRPDLALGLLLITLLTTTIVGIEFKGISPEQFQNNPNLFWQGLPYSLTLITILGIHELGHYFAASYYRIRATLPYFIPFPFFLGTLGAFVQRKEPIPNRQALFDIAIAGPIAGFVVTIPTLWWGLSQSQVVPLSETNVFNFEALNPRFSFLFAILSKIALGNQLEPGMGIALHPVAIAGYIGLLIVALKLMPVGQLDGGHIVHAVFGQKTAVAIGQITRILAVLFALANNYFWIWAIILWLIPLLDQPALNDVTDLNNGRDFLGLLALGLLVIILLPLPITIAEWLNI</sequence>
<keyword evidence="4" id="KW-0645">Protease</keyword>
<dbReference type="Proteomes" id="UP000010473">
    <property type="component" value="Chromosome"/>
</dbReference>
<feature type="transmembrane region" description="Helical" evidence="11">
    <location>
        <begin position="59"/>
        <end position="78"/>
    </location>
</feature>
<feature type="transmembrane region" description="Helical" evidence="11">
    <location>
        <begin position="211"/>
        <end position="230"/>
    </location>
</feature>
<dbReference type="Pfam" id="PF02163">
    <property type="entry name" value="Peptidase_M50"/>
    <property type="match status" value="1"/>
</dbReference>
<evidence type="ECO:0000313" key="14">
    <source>
        <dbReference type="Proteomes" id="UP000010473"/>
    </source>
</evidence>
<dbReference type="InterPro" id="IPR044838">
    <property type="entry name" value="EGY1-like"/>
</dbReference>
<dbReference type="InterPro" id="IPR008915">
    <property type="entry name" value="Peptidase_M50"/>
</dbReference>
<evidence type="ECO:0000256" key="9">
    <source>
        <dbReference type="ARBA" id="ARBA00023136"/>
    </source>
</evidence>
<dbReference type="AlphaFoldDB" id="K9XW50"/>
<evidence type="ECO:0000256" key="5">
    <source>
        <dbReference type="ARBA" id="ARBA00022692"/>
    </source>
</evidence>
<feature type="region of interest" description="Disordered" evidence="10">
    <location>
        <begin position="89"/>
        <end position="110"/>
    </location>
</feature>
<feature type="transmembrane region" description="Helical" evidence="11">
    <location>
        <begin position="30"/>
        <end position="52"/>
    </location>
</feature>
<protein>
    <submittedName>
        <fullName evidence="13">Peptidase M50</fullName>
    </submittedName>
</protein>
<organism evidence="13 14">
    <name type="scientific">Stanieria cyanosphaera (strain ATCC 29371 / PCC 7437)</name>
    <dbReference type="NCBI Taxonomy" id="111780"/>
    <lineage>
        <taxon>Bacteria</taxon>
        <taxon>Bacillati</taxon>
        <taxon>Cyanobacteriota</taxon>
        <taxon>Cyanophyceae</taxon>
        <taxon>Pleurocapsales</taxon>
        <taxon>Dermocarpellaceae</taxon>
        <taxon>Stanieria</taxon>
    </lineage>
</organism>
<evidence type="ECO:0000256" key="6">
    <source>
        <dbReference type="ARBA" id="ARBA00022801"/>
    </source>
</evidence>
<feature type="transmembrane region" description="Helical" evidence="11">
    <location>
        <begin position="376"/>
        <end position="394"/>
    </location>
</feature>
<comment type="similarity">
    <text evidence="3">Belongs to the peptidase M50B family.</text>
</comment>
<dbReference type="KEGG" id="scs:Sta7437_2787"/>
<gene>
    <name evidence="13" type="ordered locus">Sta7437_2787</name>
</gene>
<dbReference type="GO" id="GO:0008233">
    <property type="term" value="F:peptidase activity"/>
    <property type="evidence" value="ECO:0007669"/>
    <property type="project" value="UniProtKB-KW"/>
</dbReference>
<dbReference type="RefSeq" id="WP_015193979.1">
    <property type="nucleotide sequence ID" value="NC_019748.1"/>
</dbReference>
<evidence type="ECO:0000256" key="10">
    <source>
        <dbReference type="SAM" id="MobiDB-lite"/>
    </source>
</evidence>
<evidence type="ECO:0000313" key="13">
    <source>
        <dbReference type="EMBL" id="AFZ36311.1"/>
    </source>
</evidence>
<evidence type="ECO:0000256" key="3">
    <source>
        <dbReference type="ARBA" id="ARBA00007931"/>
    </source>
</evidence>
<evidence type="ECO:0000256" key="2">
    <source>
        <dbReference type="ARBA" id="ARBA00004141"/>
    </source>
</evidence>
<dbReference type="PANTHER" id="PTHR31412">
    <property type="entry name" value="ZINC METALLOPROTEASE EGY1"/>
    <property type="match status" value="1"/>
</dbReference>
<dbReference type="GO" id="GO:0006508">
    <property type="term" value="P:proteolysis"/>
    <property type="evidence" value="ECO:0007669"/>
    <property type="project" value="UniProtKB-KW"/>
</dbReference>